<sequence length="625" mass="69367">MSFSTINSNVNKTAGDNNNNNTTENSSTTDLLGMDLLQNGSRLMSTIQPNNSSDMVHMNNKTNDAPPSGANVNSGSTNPGSKAPANEFVRKLFRILENNEYPDIVTWTENGKSFVVLDTGKFTTHILPNHFKHSNFASFVRQLNKYDFHKVKRSPEERQKCKYGEQSWEFQHPEFRVHYGKGLDNIKRKIPAQRKVLLDESQKALLHFNSEGANPNNLSGSLLNESTTELLLSNTVSKDAFGNLRRRVDKLQKELDMSKMESYATKVELQKLNSKYNTVIESLITFKTINENLLNNFNTLCSTLANNGIEVPIFGDNGNQNSAGNANNRMSTAAIHSNNNTNNASPAASTVSLQLPNLPDENSLTPNAQGTTVTLRKGFHVLLVEDDAVSIQLCSKFLRKYGCTVQVVTDGLSAISTLEKFRYDLVLMDIVMPNLDGATATSIVRSFDNETPIIAMTGNIMNQDLITYLQHGMNDILAKPFTRDDLHSILIRYLKDRIPLCEQQLPPRNSSPQTHSNPNTANSNPNTINEQSLAMLPQENSSTTTPVTPGASISSAQHVQQGQQEQQHQLFHAQQHQQQHQNSVANARPDVPIPNLEHEINTVPHSSMGSTPQLPQPTLQENQLS</sequence>
<evidence type="ECO:0000313" key="16">
    <source>
        <dbReference type="EMBL" id="CAI4039579.1"/>
    </source>
</evidence>
<feature type="domain" description="Response regulatory" evidence="15">
    <location>
        <begin position="380"/>
        <end position="494"/>
    </location>
</feature>
<dbReference type="Gene3D" id="3.40.50.2300">
    <property type="match status" value="1"/>
</dbReference>
<comment type="similarity">
    <text evidence="11">Belongs to the SKN7 family.</text>
</comment>
<evidence type="ECO:0000256" key="1">
    <source>
        <dbReference type="ARBA" id="ARBA00004123"/>
    </source>
</evidence>
<organism evidence="16 17">
    <name type="scientific">Saccharomyces mikatae IFO 1815</name>
    <dbReference type="NCBI Taxonomy" id="226126"/>
    <lineage>
        <taxon>Eukaryota</taxon>
        <taxon>Fungi</taxon>
        <taxon>Dikarya</taxon>
        <taxon>Ascomycota</taxon>
        <taxon>Saccharomycotina</taxon>
        <taxon>Saccharomycetes</taxon>
        <taxon>Saccharomycetales</taxon>
        <taxon>Saccharomycetaceae</taxon>
        <taxon>Saccharomyces</taxon>
    </lineage>
</organism>
<dbReference type="InterPro" id="IPR014402">
    <property type="entry name" value="Sig_transdc_resp-reg_Skn7"/>
</dbReference>
<feature type="region of interest" description="Disordered" evidence="14">
    <location>
        <begin position="44"/>
        <end position="83"/>
    </location>
</feature>
<feature type="compositionally biased region" description="Polar residues" evidence="14">
    <location>
        <begin position="44"/>
        <end position="80"/>
    </location>
</feature>
<keyword evidence="3 13" id="KW-0597">Phosphoprotein</keyword>
<dbReference type="SMART" id="SM00448">
    <property type="entry name" value="REC"/>
    <property type="match status" value="1"/>
</dbReference>
<dbReference type="GO" id="GO:0003700">
    <property type="term" value="F:DNA-binding transcription factor activity"/>
    <property type="evidence" value="ECO:0007669"/>
    <property type="project" value="UniProtKB-UniRule"/>
</dbReference>
<dbReference type="FunFam" id="3.40.50.2300:FF:000355">
    <property type="entry name" value="Transcription factor SKN7"/>
    <property type="match status" value="1"/>
</dbReference>
<keyword evidence="4" id="KW-0902">Two-component regulatory system</keyword>
<dbReference type="GO" id="GO:0000156">
    <property type="term" value="F:phosphorelay response regulator activity"/>
    <property type="evidence" value="ECO:0007669"/>
    <property type="project" value="InterPro"/>
</dbReference>
<accession>A0AA35IZ49</accession>
<evidence type="ECO:0000256" key="5">
    <source>
        <dbReference type="ARBA" id="ARBA00023015"/>
    </source>
</evidence>
<dbReference type="CDD" id="cd17546">
    <property type="entry name" value="REC_hyHK_CKI1_RcsC-like"/>
    <property type="match status" value="1"/>
</dbReference>
<evidence type="ECO:0000256" key="2">
    <source>
        <dbReference type="ARBA" id="ARBA00011233"/>
    </source>
</evidence>
<dbReference type="InterPro" id="IPR000232">
    <property type="entry name" value="HSF_DNA-bd"/>
</dbReference>
<dbReference type="InterPro" id="IPR036388">
    <property type="entry name" value="WH-like_DNA-bd_sf"/>
</dbReference>
<dbReference type="InterPro" id="IPR001789">
    <property type="entry name" value="Sig_transdc_resp-reg_receiver"/>
</dbReference>
<gene>
    <name evidence="16" type="primary">SMKI08G2480</name>
    <name evidence="16" type="ORF">SMKI_08G2480</name>
</gene>
<dbReference type="PANTHER" id="PTHR45339">
    <property type="entry name" value="HYBRID SIGNAL TRANSDUCTION HISTIDINE KINASE J"/>
    <property type="match status" value="1"/>
</dbReference>
<dbReference type="PROSITE" id="PS50110">
    <property type="entry name" value="RESPONSE_REGULATORY"/>
    <property type="match status" value="1"/>
</dbReference>
<dbReference type="GO" id="GO:0034599">
    <property type="term" value="P:cellular response to oxidative stress"/>
    <property type="evidence" value="ECO:0007669"/>
    <property type="project" value="UniProtKB-ARBA"/>
</dbReference>
<feature type="compositionally biased region" description="Polar residues" evidence="14">
    <location>
        <begin position="603"/>
        <end position="625"/>
    </location>
</feature>
<dbReference type="SUPFAM" id="SSF52172">
    <property type="entry name" value="CheY-like"/>
    <property type="match status" value="1"/>
</dbReference>
<dbReference type="GO" id="GO:0005634">
    <property type="term" value="C:nucleus"/>
    <property type="evidence" value="ECO:0007669"/>
    <property type="project" value="UniProtKB-SubCell"/>
</dbReference>
<dbReference type="GO" id="GO:0006357">
    <property type="term" value="P:regulation of transcription by RNA polymerase II"/>
    <property type="evidence" value="ECO:0007669"/>
    <property type="project" value="UniProtKB-UniRule"/>
</dbReference>
<dbReference type="SMART" id="SM00415">
    <property type="entry name" value="HSF"/>
    <property type="match status" value="1"/>
</dbReference>
<dbReference type="InterPro" id="IPR011006">
    <property type="entry name" value="CheY-like_superfamily"/>
</dbReference>
<comment type="subunit">
    <text evidence="2">Homotrimer.</text>
</comment>
<dbReference type="PROSITE" id="PS00434">
    <property type="entry name" value="HSF_DOMAIN"/>
    <property type="match status" value="1"/>
</dbReference>
<evidence type="ECO:0000313" key="17">
    <source>
        <dbReference type="Proteomes" id="UP001161438"/>
    </source>
</evidence>
<feature type="modified residue" description="4-aspartylphosphate" evidence="13">
    <location>
        <position position="429"/>
    </location>
</feature>
<dbReference type="EMBL" id="OX365764">
    <property type="protein sequence ID" value="CAI4039579.1"/>
    <property type="molecule type" value="Genomic_DNA"/>
</dbReference>
<proteinExistence type="inferred from homology"/>
<evidence type="ECO:0000256" key="12">
    <source>
        <dbReference type="PIRNR" id="PIRNR002595"/>
    </source>
</evidence>
<dbReference type="SUPFAM" id="SSF46785">
    <property type="entry name" value="Winged helix' DNA-binding domain"/>
    <property type="match status" value="1"/>
</dbReference>
<feature type="region of interest" description="Disordered" evidence="14">
    <location>
        <begin position="503"/>
        <end position="625"/>
    </location>
</feature>
<reference evidence="16" key="1">
    <citation type="submission" date="2022-10" db="EMBL/GenBank/DDBJ databases">
        <authorList>
            <person name="Byrne P K."/>
        </authorList>
    </citation>
    <scope>NUCLEOTIDE SEQUENCE</scope>
    <source>
        <strain evidence="16">IFO1815</strain>
    </source>
</reference>
<evidence type="ECO:0000256" key="13">
    <source>
        <dbReference type="PROSITE-ProRule" id="PRU00169"/>
    </source>
</evidence>
<dbReference type="PRINTS" id="PR00056">
    <property type="entry name" value="HSFDOMAIN"/>
</dbReference>
<dbReference type="PIRSF" id="PIRSF002595">
    <property type="entry name" value="RR_SKN7"/>
    <property type="match status" value="1"/>
</dbReference>
<keyword evidence="6" id="KW-0175">Coiled coil</keyword>
<feature type="compositionally biased region" description="Polar residues" evidence="14">
    <location>
        <begin position="538"/>
        <end position="556"/>
    </location>
</feature>
<dbReference type="Proteomes" id="UP001161438">
    <property type="component" value="Chromosome 8"/>
</dbReference>
<comment type="subcellular location">
    <subcellularLocation>
        <location evidence="1 12">Nucleus</location>
    </subcellularLocation>
</comment>
<keyword evidence="17" id="KW-1185">Reference proteome</keyword>
<evidence type="ECO:0000256" key="3">
    <source>
        <dbReference type="ARBA" id="ARBA00022553"/>
    </source>
</evidence>
<keyword evidence="9 12" id="KW-0539">Nucleus</keyword>
<evidence type="ECO:0000256" key="9">
    <source>
        <dbReference type="ARBA" id="ARBA00023242"/>
    </source>
</evidence>
<dbReference type="Pfam" id="PF00072">
    <property type="entry name" value="Response_reg"/>
    <property type="match status" value="1"/>
</dbReference>
<dbReference type="RefSeq" id="XP_056082694.1">
    <property type="nucleotide sequence ID" value="XM_056223066.1"/>
</dbReference>
<dbReference type="Gene3D" id="1.10.10.10">
    <property type="entry name" value="Winged helix-like DNA-binding domain superfamily/Winged helix DNA-binding domain"/>
    <property type="match status" value="1"/>
</dbReference>
<evidence type="ECO:0000256" key="8">
    <source>
        <dbReference type="ARBA" id="ARBA00023163"/>
    </source>
</evidence>
<dbReference type="PANTHER" id="PTHR45339:SF1">
    <property type="entry name" value="HYBRID SIGNAL TRANSDUCTION HISTIDINE KINASE J"/>
    <property type="match status" value="1"/>
</dbReference>
<comment type="function">
    <text evidence="10">Transcription factor that is part of a SLN1-YPD1-SKN7 two-component regulatory system, which controls gene expression in response to changes in the osmolarity of the extracellular environment. Under low osmotic conditions, phosphorylated and activated by the phosphorelay intermediate protein YPD1. Also activated in response to oxidative stress, independent on the two-component regulatory system. Regulates heat shock genes in response to oxidative stress and genes involved in cell wall integrity in response to osmotic changes.</text>
</comment>
<dbReference type="Pfam" id="PF00447">
    <property type="entry name" value="HSF_DNA-bind"/>
    <property type="match status" value="1"/>
</dbReference>
<feature type="compositionally biased region" description="Low complexity" evidence="14">
    <location>
        <begin position="9"/>
        <end position="29"/>
    </location>
</feature>
<keyword evidence="7 12" id="KW-0238">DNA-binding</keyword>
<name>A0AA35IZ49_SACMI</name>
<feature type="region of interest" description="Disordered" evidence="14">
    <location>
        <begin position="1"/>
        <end position="30"/>
    </location>
</feature>
<evidence type="ECO:0000256" key="10">
    <source>
        <dbReference type="ARBA" id="ARBA00057149"/>
    </source>
</evidence>
<protein>
    <recommendedName>
        <fullName evidence="12">Transcription factor</fullName>
    </recommendedName>
</protein>
<dbReference type="InterPro" id="IPR036390">
    <property type="entry name" value="WH_DNA-bd_sf"/>
</dbReference>
<evidence type="ECO:0000259" key="15">
    <source>
        <dbReference type="PROSITE" id="PS50110"/>
    </source>
</evidence>
<dbReference type="AlphaFoldDB" id="A0AA35IZ49"/>
<dbReference type="GeneID" id="80918790"/>
<feature type="compositionally biased region" description="Polar residues" evidence="14">
    <location>
        <begin position="506"/>
        <end position="515"/>
    </location>
</feature>
<keyword evidence="5 12" id="KW-0805">Transcription regulation</keyword>
<feature type="compositionally biased region" description="Low complexity" evidence="14">
    <location>
        <begin position="516"/>
        <end position="529"/>
    </location>
</feature>
<evidence type="ECO:0000256" key="4">
    <source>
        <dbReference type="ARBA" id="ARBA00023012"/>
    </source>
</evidence>
<dbReference type="GO" id="GO:0043565">
    <property type="term" value="F:sequence-specific DNA binding"/>
    <property type="evidence" value="ECO:0007669"/>
    <property type="project" value="InterPro"/>
</dbReference>
<evidence type="ECO:0000256" key="14">
    <source>
        <dbReference type="SAM" id="MobiDB-lite"/>
    </source>
</evidence>
<dbReference type="FunFam" id="1.10.10.10:FF:000380">
    <property type="entry name" value="Transcription factor SKN7"/>
    <property type="match status" value="1"/>
</dbReference>
<evidence type="ECO:0000256" key="6">
    <source>
        <dbReference type="ARBA" id="ARBA00023054"/>
    </source>
</evidence>
<evidence type="ECO:0000256" key="7">
    <source>
        <dbReference type="ARBA" id="ARBA00023125"/>
    </source>
</evidence>
<feature type="compositionally biased region" description="Low complexity" evidence="14">
    <location>
        <begin position="557"/>
        <end position="581"/>
    </location>
</feature>
<evidence type="ECO:0000256" key="11">
    <source>
        <dbReference type="ARBA" id="ARBA00061465"/>
    </source>
</evidence>
<keyword evidence="8 12" id="KW-0804">Transcription</keyword>